<dbReference type="PANTHER" id="PTHR34360:SF1">
    <property type="entry name" value="OS08G0519400 PROTEIN"/>
    <property type="match status" value="1"/>
</dbReference>
<dbReference type="OMA" id="ETHWNEH"/>
<keyword evidence="2" id="KW-1133">Transmembrane helix</keyword>
<name>A0A388LDU1_CHABU</name>
<dbReference type="AlphaFoldDB" id="A0A388LDU1"/>
<keyword evidence="2" id="KW-0812">Transmembrane</keyword>
<evidence type="ECO:0000313" key="4">
    <source>
        <dbReference type="Proteomes" id="UP000265515"/>
    </source>
</evidence>
<dbReference type="Gramene" id="GBG80476">
    <property type="protein sequence ID" value="GBG80476"/>
    <property type="gene ID" value="CBR_g30938"/>
</dbReference>
<keyword evidence="2" id="KW-0472">Membrane</keyword>
<evidence type="ECO:0000313" key="3">
    <source>
        <dbReference type="EMBL" id="GBG80476.1"/>
    </source>
</evidence>
<feature type="region of interest" description="Disordered" evidence="1">
    <location>
        <begin position="1"/>
        <end position="20"/>
    </location>
</feature>
<dbReference type="SUPFAM" id="SSF58113">
    <property type="entry name" value="Apolipoprotein A-I"/>
    <property type="match status" value="1"/>
</dbReference>
<proteinExistence type="predicted"/>
<reference evidence="3 4" key="1">
    <citation type="journal article" date="2018" name="Cell">
        <title>The Chara Genome: Secondary Complexity and Implications for Plant Terrestrialization.</title>
        <authorList>
            <person name="Nishiyama T."/>
            <person name="Sakayama H."/>
            <person name="Vries J.D."/>
            <person name="Buschmann H."/>
            <person name="Saint-Marcoux D."/>
            <person name="Ullrich K.K."/>
            <person name="Haas F.B."/>
            <person name="Vanderstraeten L."/>
            <person name="Becker D."/>
            <person name="Lang D."/>
            <person name="Vosolsobe S."/>
            <person name="Rombauts S."/>
            <person name="Wilhelmsson P.K.I."/>
            <person name="Janitza P."/>
            <person name="Kern R."/>
            <person name="Heyl A."/>
            <person name="Rumpler F."/>
            <person name="Villalobos L.I.A.C."/>
            <person name="Clay J.M."/>
            <person name="Skokan R."/>
            <person name="Toyoda A."/>
            <person name="Suzuki Y."/>
            <person name="Kagoshima H."/>
            <person name="Schijlen E."/>
            <person name="Tajeshwar N."/>
            <person name="Catarino B."/>
            <person name="Hetherington A.J."/>
            <person name="Saltykova A."/>
            <person name="Bonnot C."/>
            <person name="Breuninger H."/>
            <person name="Symeonidi A."/>
            <person name="Radhakrishnan G.V."/>
            <person name="Van Nieuwerburgh F."/>
            <person name="Deforce D."/>
            <person name="Chang C."/>
            <person name="Karol K.G."/>
            <person name="Hedrich R."/>
            <person name="Ulvskov P."/>
            <person name="Glockner G."/>
            <person name="Delwiche C.F."/>
            <person name="Petrasek J."/>
            <person name="Van de Peer Y."/>
            <person name="Friml J."/>
            <person name="Beilby M."/>
            <person name="Dolan L."/>
            <person name="Kohara Y."/>
            <person name="Sugano S."/>
            <person name="Fujiyama A."/>
            <person name="Delaux P.-M."/>
            <person name="Quint M."/>
            <person name="TheiBen G."/>
            <person name="Hagemann M."/>
            <person name="Harholt J."/>
            <person name="Dunand C."/>
            <person name="Zachgo S."/>
            <person name="Langdale J."/>
            <person name="Maumus F."/>
            <person name="Straeten D.V.D."/>
            <person name="Gould S.B."/>
            <person name="Rensing S.A."/>
        </authorList>
    </citation>
    <scope>NUCLEOTIDE SEQUENCE [LARGE SCALE GENOMIC DNA]</scope>
    <source>
        <strain evidence="3 4">S276</strain>
    </source>
</reference>
<evidence type="ECO:0000256" key="1">
    <source>
        <dbReference type="SAM" id="MobiDB-lite"/>
    </source>
</evidence>
<sequence>MEDGSSSATSLSSSGQDSSELESLRQRLQVLELENQGLKARITYLEGFNSQQEKEASSLRNELQTLKEEQDQSSSEVQNALQQAKLKVKNAKKQLESLQATVQNLKSENSVLLRRVQEAEKSSTALEAEKVELASVAALHQKKLTEAEVALKFIEAVKKKAEEEAAARAKELSEVSEKWLPPWAASRLLEWKEKATTHWEAYGKPAAIQLSRKTSVAAASAQTWAQPRLESFKGVVANSVGTIVVKSEPAVKVVREKQEEWAPIVKEHVDKAKEVMKPYVEKAHAAGVEALETAKVKLSPHWEKALVAAEPVIESIRSKARPKLEAVIVAVAPHMETARNTVVDPAMEHLGKLYEKVFAASAKYHEQLQEVVKDTLLRNDVAAVYATPSTLYHVATMFLMIPVLMVLLVFVPLFGGKKKQGPRTPDRSHPKKKKKSSDKSSKRSEKVDKQSDKSAK</sequence>
<evidence type="ECO:0000256" key="2">
    <source>
        <dbReference type="SAM" id="Phobius"/>
    </source>
</evidence>
<dbReference type="PANTHER" id="PTHR34360">
    <property type="entry name" value="OS08G0519400 PROTEIN"/>
    <property type="match status" value="1"/>
</dbReference>
<dbReference type="EMBL" id="BFEA01000347">
    <property type="protein sequence ID" value="GBG80476.1"/>
    <property type="molecule type" value="Genomic_DNA"/>
</dbReference>
<feature type="transmembrane region" description="Helical" evidence="2">
    <location>
        <begin position="391"/>
        <end position="414"/>
    </location>
</feature>
<feature type="compositionally biased region" description="Basic and acidic residues" evidence="1">
    <location>
        <begin position="437"/>
        <end position="456"/>
    </location>
</feature>
<dbReference type="Gene3D" id="1.20.5.1230">
    <property type="entry name" value="Apolipoprotein A-I"/>
    <property type="match status" value="1"/>
</dbReference>
<feature type="region of interest" description="Disordered" evidence="1">
    <location>
        <begin position="51"/>
        <end position="76"/>
    </location>
</feature>
<accession>A0A388LDU1</accession>
<dbReference type="STRING" id="69332.A0A388LDU1"/>
<dbReference type="SUPFAM" id="SSF57997">
    <property type="entry name" value="Tropomyosin"/>
    <property type="match status" value="1"/>
</dbReference>
<feature type="region of interest" description="Disordered" evidence="1">
    <location>
        <begin position="417"/>
        <end position="456"/>
    </location>
</feature>
<gene>
    <name evidence="3" type="ORF">CBR_g30938</name>
</gene>
<dbReference type="Proteomes" id="UP000265515">
    <property type="component" value="Unassembled WGS sequence"/>
</dbReference>
<comment type="caution">
    <text evidence="3">The sequence shown here is derived from an EMBL/GenBank/DDBJ whole genome shotgun (WGS) entry which is preliminary data.</text>
</comment>
<protein>
    <submittedName>
        <fullName evidence="3">Uncharacterized protein</fullName>
    </submittedName>
</protein>
<dbReference type="Gene3D" id="1.10.287.1490">
    <property type="match status" value="1"/>
</dbReference>
<organism evidence="3 4">
    <name type="scientific">Chara braunii</name>
    <name type="common">Braun's stonewort</name>
    <dbReference type="NCBI Taxonomy" id="69332"/>
    <lineage>
        <taxon>Eukaryota</taxon>
        <taxon>Viridiplantae</taxon>
        <taxon>Streptophyta</taxon>
        <taxon>Charophyceae</taxon>
        <taxon>Charales</taxon>
        <taxon>Characeae</taxon>
        <taxon>Chara</taxon>
    </lineage>
</organism>
<feature type="compositionally biased region" description="Low complexity" evidence="1">
    <location>
        <begin position="1"/>
        <end position="18"/>
    </location>
</feature>
<keyword evidence="4" id="KW-1185">Reference proteome</keyword>